<dbReference type="Proteomes" id="UP000009096">
    <property type="component" value="Chromosome 10"/>
</dbReference>
<protein>
    <submittedName>
        <fullName evidence="1">Uncharacterized protein</fullName>
    </submittedName>
</protein>
<dbReference type="RefSeq" id="XP_018755268.1">
    <property type="nucleotide sequence ID" value="XM_018897578.1"/>
</dbReference>
<evidence type="ECO:0000313" key="2">
    <source>
        <dbReference type="Proteomes" id="UP000009096"/>
    </source>
</evidence>
<organism evidence="1 2">
    <name type="scientific">Gibberella moniliformis (strain M3125 / FGSC 7600)</name>
    <name type="common">Maize ear and stalk rot fungus</name>
    <name type="synonym">Fusarium verticillioides</name>
    <dbReference type="NCBI Taxonomy" id="334819"/>
    <lineage>
        <taxon>Eukaryota</taxon>
        <taxon>Fungi</taxon>
        <taxon>Dikarya</taxon>
        <taxon>Ascomycota</taxon>
        <taxon>Pezizomycotina</taxon>
        <taxon>Sordariomycetes</taxon>
        <taxon>Hypocreomycetidae</taxon>
        <taxon>Hypocreales</taxon>
        <taxon>Nectriaceae</taxon>
        <taxon>Fusarium</taxon>
        <taxon>Fusarium fujikuroi species complex</taxon>
    </lineage>
</organism>
<dbReference type="EMBL" id="DS022252">
    <property type="protein sequence ID" value="EWG49077.1"/>
    <property type="molecule type" value="Genomic_DNA"/>
</dbReference>
<dbReference type="HOGENOM" id="CLU_2197197_0_0_1"/>
<evidence type="ECO:0000313" key="1">
    <source>
        <dbReference type="EMBL" id="EWG49077.1"/>
    </source>
</evidence>
<sequence length="108" mass="12321">MVSMVRGLGAEPPSLVLRVRRVPGSWIQDCTTRRCSCVDAQGFRWWLKLGCQQLVFRTRHDAFADPVGSLPHGSVCYNTRTTRFDVFKHYKLGGWTNIVNPEQRLGDL</sequence>
<dbReference type="AlphaFoldDB" id="W7MXH0"/>
<keyword evidence="2" id="KW-1185">Reference proteome</keyword>
<reference evidence="1 2" key="1">
    <citation type="journal article" date="2010" name="Nature">
        <title>Comparative genomics reveals mobile pathogenicity chromosomes in Fusarium.</title>
        <authorList>
            <person name="Ma L.J."/>
            <person name="van der Does H.C."/>
            <person name="Borkovich K.A."/>
            <person name="Coleman J.J."/>
            <person name="Daboussi M.J."/>
            <person name="Di Pietro A."/>
            <person name="Dufresne M."/>
            <person name="Freitag M."/>
            <person name="Grabherr M."/>
            <person name="Henrissat B."/>
            <person name="Houterman P.M."/>
            <person name="Kang S."/>
            <person name="Shim W.B."/>
            <person name="Woloshuk C."/>
            <person name="Xie X."/>
            <person name="Xu J.R."/>
            <person name="Antoniw J."/>
            <person name="Baker S.E."/>
            <person name="Bluhm B.H."/>
            <person name="Breakspear A."/>
            <person name="Brown D.W."/>
            <person name="Butchko R.A."/>
            <person name="Chapman S."/>
            <person name="Coulson R."/>
            <person name="Coutinho P.M."/>
            <person name="Danchin E.G."/>
            <person name="Diener A."/>
            <person name="Gale L.R."/>
            <person name="Gardiner D.M."/>
            <person name="Goff S."/>
            <person name="Hammond-Kosack K.E."/>
            <person name="Hilburn K."/>
            <person name="Hua-Van A."/>
            <person name="Jonkers W."/>
            <person name="Kazan K."/>
            <person name="Kodira C.D."/>
            <person name="Koehrsen M."/>
            <person name="Kumar L."/>
            <person name="Lee Y.H."/>
            <person name="Li L."/>
            <person name="Manners J.M."/>
            <person name="Miranda-Saavedra D."/>
            <person name="Mukherjee M."/>
            <person name="Park G."/>
            <person name="Park J."/>
            <person name="Park S.Y."/>
            <person name="Proctor R.H."/>
            <person name="Regev A."/>
            <person name="Ruiz-Roldan M.C."/>
            <person name="Sain D."/>
            <person name="Sakthikumar S."/>
            <person name="Sykes S."/>
            <person name="Schwartz D.C."/>
            <person name="Turgeon B.G."/>
            <person name="Wapinski I."/>
            <person name="Yoder O."/>
            <person name="Young S."/>
            <person name="Zeng Q."/>
            <person name="Zhou S."/>
            <person name="Galagan J."/>
            <person name="Cuomo C.A."/>
            <person name="Kistler H.C."/>
            <person name="Rep M."/>
        </authorList>
    </citation>
    <scope>NUCLEOTIDE SEQUENCE [LARGE SCALE GENOMIC DNA]</scope>
    <source>
        <strain evidence="2">M3125 / FGSC 7600</strain>
    </source>
</reference>
<dbReference type="GeneID" id="30066406"/>
<name>W7MXH0_GIBM7</name>
<dbReference type="EMBL" id="CM000587">
    <property type="protein sequence ID" value="EWG49077.1"/>
    <property type="molecule type" value="Genomic_DNA"/>
</dbReference>
<proteinExistence type="predicted"/>
<accession>W7MXH0</accession>
<dbReference type="VEuPathDB" id="FungiDB:FVEG_08693"/>
<dbReference type="KEGG" id="fvr:FVEG_08693"/>
<gene>
    <name evidence="1" type="ORF">FVEG_08693</name>
</gene>